<dbReference type="Proteomes" id="UP000024635">
    <property type="component" value="Unassembled WGS sequence"/>
</dbReference>
<name>A0A016VA38_9BILA</name>
<organism evidence="4 5">
    <name type="scientific">Ancylostoma ceylanicum</name>
    <dbReference type="NCBI Taxonomy" id="53326"/>
    <lineage>
        <taxon>Eukaryota</taxon>
        <taxon>Metazoa</taxon>
        <taxon>Ecdysozoa</taxon>
        <taxon>Nematoda</taxon>
        <taxon>Chromadorea</taxon>
        <taxon>Rhabditida</taxon>
        <taxon>Rhabditina</taxon>
        <taxon>Rhabditomorpha</taxon>
        <taxon>Strongyloidea</taxon>
        <taxon>Ancylostomatidae</taxon>
        <taxon>Ancylostomatinae</taxon>
        <taxon>Ancylostoma</taxon>
    </lineage>
</organism>
<keyword evidence="5" id="KW-1185">Reference proteome</keyword>
<feature type="compositionally biased region" description="Low complexity" evidence="2">
    <location>
        <begin position="287"/>
        <end position="297"/>
    </location>
</feature>
<dbReference type="PANTHER" id="PTHR13371">
    <property type="entry name" value="GLYCINE-, GLUTAMATE-, THIENYLCYCLOHEXYLPIPERIDINE-BINDING PROTEIN"/>
    <property type="match status" value="1"/>
</dbReference>
<dbReference type="GO" id="GO:0005929">
    <property type="term" value="C:cilium"/>
    <property type="evidence" value="ECO:0007669"/>
    <property type="project" value="TreeGrafter"/>
</dbReference>
<comment type="caution">
    <text evidence="4">The sequence shown here is derived from an EMBL/GenBank/DDBJ whole genome shotgun (WGS) entry which is preliminary data.</text>
</comment>
<accession>A0A016VA38</accession>
<sequence length="388" mass="43512">MPKESGLVEIGWNCLVLGDHQPQEFDGGHWVSGPSDILRPRPGVSSRSKSPEESFANPHLTVLSEGESVPKASAISRAASAAEWLRLNSYNMITRKSPRLTIFRDPIKKSREELARLFKKHLKEQNKPYQELAQVGLKLLNWARKREEYPIDIVLGLEKLASIYKVVVEVDEQFVPSKIEICLGLGDNTLERNYKNARLAEFTEPVTMDFDGKQRIASRLEAKEAFMDSSGQYLWIIVHEPDDLVSNKQKKVGIKKVTILGYPLLDSEVATLNPKSKSGKEGKRKSSASSRASSASAQVKNPPPGRYSYSGDGMYTGNNALGGDPLTTVRLVKKVLKEKMEKADEDDREVESTVCKRATQRLAEYEKMLEELSQRRSNALVHNETQQV</sequence>
<reference evidence="5" key="1">
    <citation type="journal article" date="2015" name="Nat. Genet.">
        <title>The genome and transcriptome of the zoonotic hookworm Ancylostoma ceylanicum identify infection-specific gene families.</title>
        <authorList>
            <person name="Schwarz E.M."/>
            <person name="Hu Y."/>
            <person name="Antoshechkin I."/>
            <person name="Miller M.M."/>
            <person name="Sternberg P.W."/>
            <person name="Aroian R.V."/>
        </authorList>
    </citation>
    <scope>NUCLEOTIDE SEQUENCE</scope>
    <source>
        <strain evidence="5">HY135</strain>
    </source>
</reference>
<evidence type="ECO:0000259" key="3">
    <source>
        <dbReference type="Pfam" id="PF21038"/>
    </source>
</evidence>
<evidence type="ECO:0000256" key="1">
    <source>
        <dbReference type="SAM" id="Coils"/>
    </source>
</evidence>
<keyword evidence="1" id="KW-0175">Coiled coil</keyword>
<evidence type="ECO:0000313" key="5">
    <source>
        <dbReference type="Proteomes" id="UP000024635"/>
    </source>
</evidence>
<dbReference type="OrthoDB" id="66599at2759"/>
<feature type="region of interest" description="Disordered" evidence="2">
    <location>
        <begin position="272"/>
        <end position="313"/>
    </location>
</feature>
<dbReference type="Pfam" id="PF21038">
    <property type="entry name" value="CEP104_N"/>
    <property type="match status" value="1"/>
</dbReference>
<dbReference type="EMBL" id="JARK01001350">
    <property type="protein sequence ID" value="EYC23887.1"/>
    <property type="molecule type" value="Genomic_DNA"/>
</dbReference>
<feature type="region of interest" description="Disordered" evidence="2">
    <location>
        <begin position="30"/>
        <end position="61"/>
    </location>
</feature>
<dbReference type="AlphaFoldDB" id="A0A016VA38"/>
<gene>
    <name evidence="4" type="primary">Acey_s0014.g2200</name>
    <name evidence="4" type="synonym">Acey-F28C6.9</name>
    <name evidence="4" type="ORF">Y032_0014g2200</name>
</gene>
<dbReference type="PANTHER" id="PTHR13371:SF0">
    <property type="entry name" value="CENTROSOMAL PROTEIN OF 104 KDA"/>
    <property type="match status" value="1"/>
</dbReference>
<evidence type="ECO:0000313" key="4">
    <source>
        <dbReference type="EMBL" id="EYC23887.1"/>
    </source>
</evidence>
<proteinExistence type="predicted"/>
<evidence type="ECO:0000256" key="2">
    <source>
        <dbReference type="SAM" id="MobiDB-lite"/>
    </source>
</evidence>
<feature type="domain" description="Centrosomal protein CEP104 N-terminal" evidence="3">
    <location>
        <begin position="144"/>
        <end position="261"/>
    </location>
</feature>
<dbReference type="InterPro" id="IPR048739">
    <property type="entry name" value="CEP104_N"/>
</dbReference>
<dbReference type="InterPro" id="IPR052607">
    <property type="entry name" value="CEP104-like"/>
</dbReference>
<protein>
    <recommendedName>
        <fullName evidence="3">Centrosomal protein CEP104 N-terminal domain-containing protein</fullName>
    </recommendedName>
</protein>
<feature type="coiled-coil region" evidence="1">
    <location>
        <begin position="355"/>
        <end position="382"/>
    </location>
</feature>